<evidence type="ECO:0000256" key="5">
    <source>
        <dbReference type="ARBA" id="ARBA00023242"/>
    </source>
</evidence>
<dbReference type="PROSITE" id="PS51294">
    <property type="entry name" value="HTH_MYB"/>
    <property type="match status" value="1"/>
</dbReference>
<feature type="compositionally biased region" description="Polar residues" evidence="6">
    <location>
        <begin position="389"/>
        <end position="399"/>
    </location>
</feature>
<dbReference type="InterPro" id="IPR009057">
    <property type="entry name" value="Homeodomain-like_sf"/>
</dbReference>
<sequence>MAAAQDKVEDVKPDTTIASGSCHDNVGAQSETVIRLRELYSYDANQRPKVRKAYTITKQREKWTEEEHQKFLEALKLFGRGWRQIEEHIGTKTAVQIRSHAQKFFSKVVRESSGTDESSIKPIDIPPPRPKRKPMHPYPRKPVDTLSRASPNQPERYPSPSFSIADGENQSPTSVLSAVASEKVSSGVSEQNNQCSSPTSCTTEMQSINLSPTEKENEHRACNPCAEQDKGSFSDQVSAVTILENFLPMEFEAKETPSSEGNGPTVAPSTSIKLFGRTVSVTESHKPQLLDAQSFRSPTSEAGQDNFNINYEEIVQTPEAKQTYMELSLGLVNDDYNLLPSGAPVYHSIGLQNSNSVEATTFLPSWAFYQQSPLLYHAGYNQPSVQTPIDSCTGSNAGSVSDAENRETNSDTVDSVCQQPYPEERASPSKRMKGFVPYRRCLAERNVRSAVVASEEREGQRARVCS</sequence>
<dbReference type="Pfam" id="PF00249">
    <property type="entry name" value="Myb_DNA-binding"/>
    <property type="match status" value="1"/>
</dbReference>
<evidence type="ECO:0000256" key="2">
    <source>
        <dbReference type="ARBA" id="ARBA00023015"/>
    </source>
</evidence>
<evidence type="ECO:0000259" key="9">
    <source>
        <dbReference type="PROSITE" id="PS51294"/>
    </source>
</evidence>
<dbReference type="GO" id="GO:0003677">
    <property type="term" value="F:DNA binding"/>
    <property type="evidence" value="ECO:0007669"/>
    <property type="project" value="UniProtKB-KW"/>
</dbReference>
<dbReference type="InterPro" id="IPR017884">
    <property type="entry name" value="SANT_dom"/>
</dbReference>
<dbReference type="InterPro" id="IPR017930">
    <property type="entry name" value="Myb_dom"/>
</dbReference>
<dbReference type="PROSITE" id="PS51293">
    <property type="entry name" value="SANT"/>
    <property type="match status" value="1"/>
</dbReference>
<feature type="compositionally biased region" description="Basic residues" evidence="6">
    <location>
        <begin position="129"/>
        <end position="139"/>
    </location>
</feature>
<keyword evidence="11" id="KW-1185">Reference proteome</keyword>
<evidence type="ECO:0000259" key="8">
    <source>
        <dbReference type="PROSITE" id="PS51293"/>
    </source>
</evidence>
<gene>
    <name evidence="10" type="ORF">HS088_TW20G00635</name>
</gene>
<dbReference type="PANTHER" id="PTHR12802:SF175">
    <property type="entry name" value="PROTEIN REVEILLE 2"/>
    <property type="match status" value="1"/>
</dbReference>
<reference evidence="10 11" key="1">
    <citation type="journal article" date="2020" name="Nat. Commun.">
        <title>Genome of Tripterygium wilfordii and identification of cytochrome P450 involved in triptolide biosynthesis.</title>
        <authorList>
            <person name="Tu L."/>
            <person name="Su P."/>
            <person name="Zhang Z."/>
            <person name="Gao L."/>
            <person name="Wang J."/>
            <person name="Hu T."/>
            <person name="Zhou J."/>
            <person name="Zhang Y."/>
            <person name="Zhao Y."/>
            <person name="Liu Y."/>
            <person name="Song Y."/>
            <person name="Tong Y."/>
            <person name="Lu Y."/>
            <person name="Yang J."/>
            <person name="Xu C."/>
            <person name="Jia M."/>
            <person name="Peters R.J."/>
            <person name="Huang L."/>
            <person name="Gao W."/>
        </authorList>
    </citation>
    <scope>NUCLEOTIDE SEQUENCE [LARGE SCALE GENOMIC DNA]</scope>
    <source>
        <strain evidence="11">cv. XIE 37</strain>
        <tissue evidence="10">Leaf</tissue>
    </source>
</reference>
<name>A0A7J7C817_TRIWF</name>
<dbReference type="InParanoid" id="A0A7J7C817"/>
<dbReference type="GO" id="GO:0005634">
    <property type="term" value="C:nucleus"/>
    <property type="evidence" value="ECO:0007669"/>
    <property type="project" value="UniProtKB-SubCell"/>
</dbReference>
<dbReference type="SUPFAM" id="SSF46689">
    <property type="entry name" value="Homeodomain-like"/>
    <property type="match status" value="1"/>
</dbReference>
<evidence type="ECO:0000313" key="11">
    <source>
        <dbReference type="Proteomes" id="UP000593562"/>
    </source>
</evidence>
<organism evidence="10 11">
    <name type="scientific">Tripterygium wilfordii</name>
    <name type="common">Thunder God vine</name>
    <dbReference type="NCBI Taxonomy" id="458696"/>
    <lineage>
        <taxon>Eukaryota</taxon>
        <taxon>Viridiplantae</taxon>
        <taxon>Streptophyta</taxon>
        <taxon>Embryophyta</taxon>
        <taxon>Tracheophyta</taxon>
        <taxon>Spermatophyta</taxon>
        <taxon>Magnoliopsida</taxon>
        <taxon>eudicotyledons</taxon>
        <taxon>Gunneridae</taxon>
        <taxon>Pentapetalae</taxon>
        <taxon>rosids</taxon>
        <taxon>fabids</taxon>
        <taxon>Celastrales</taxon>
        <taxon>Celastraceae</taxon>
        <taxon>Tripterygium</taxon>
    </lineage>
</organism>
<evidence type="ECO:0000256" key="3">
    <source>
        <dbReference type="ARBA" id="ARBA00023125"/>
    </source>
</evidence>
<evidence type="ECO:0000256" key="6">
    <source>
        <dbReference type="SAM" id="MobiDB-lite"/>
    </source>
</evidence>
<feature type="compositionally biased region" description="Basic and acidic residues" evidence="6">
    <location>
        <begin position="1"/>
        <end position="13"/>
    </location>
</feature>
<feature type="region of interest" description="Disordered" evidence="6">
    <location>
        <begin position="389"/>
        <end position="430"/>
    </location>
</feature>
<dbReference type="NCBIfam" id="TIGR01557">
    <property type="entry name" value="myb_SHAQKYF"/>
    <property type="match status" value="1"/>
</dbReference>
<keyword evidence="5" id="KW-0539">Nucleus</keyword>
<feature type="domain" description="HTH myb-type" evidence="9">
    <location>
        <begin position="55"/>
        <end position="109"/>
    </location>
</feature>
<dbReference type="OrthoDB" id="118550at2759"/>
<dbReference type="InterPro" id="IPR006447">
    <property type="entry name" value="Myb_dom_plants"/>
</dbReference>
<protein>
    <submittedName>
        <fullName evidence="10">Homeodomain-like superfamily protein putative isoform 1</fullName>
    </submittedName>
</protein>
<dbReference type="SMART" id="SM00717">
    <property type="entry name" value="SANT"/>
    <property type="match status" value="1"/>
</dbReference>
<dbReference type="FunFam" id="1.10.10.60:FF:000023">
    <property type="entry name" value="protein REVEILLE 6 isoform X1"/>
    <property type="match status" value="1"/>
</dbReference>
<keyword evidence="3 10" id="KW-0238">DNA-binding</keyword>
<comment type="caution">
    <text evidence="10">The sequence shown here is derived from an EMBL/GenBank/DDBJ whole genome shotgun (WGS) entry which is preliminary data.</text>
</comment>
<feature type="region of interest" description="Disordered" evidence="6">
    <location>
        <begin position="108"/>
        <end position="205"/>
    </location>
</feature>
<dbReference type="PANTHER" id="PTHR12802">
    <property type="entry name" value="SWI/SNF COMPLEX-RELATED"/>
    <property type="match status" value="1"/>
</dbReference>
<keyword evidence="10" id="KW-0371">Homeobox</keyword>
<dbReference type="CDD" id="cd00167">
    <property type="entry name" value="SANT"/>
    <property type="match status" value="1"/>
</dbReference>
<keyword evidence="2" id="KW-0805">Transcription regulation</keyword>
<accession>A0A7J7C817</accession>
<dbReference type="Gene3D" id="1.10.10.60">
    <property type="entry name" value="Homeodomain-like"/>
    <property type="match status" value="1"/>
</dbReference>
<dbReference type="PROSITE" id="PS50090">
    <property type="entry name" value="MYB_LIKE"/>
    <property type="match status" value="1"/>
</dbReference>
<feature type="compositionally biased region" description="Polar residues" evidence="6">
    <location>
        <begin position="183"/>
        <end position="205"/>
    </location>
</feature>
<keyword evidence="4" id="KW-0804">Transcription</keyword>
<dbReference type="AlphaFoldDB" id="A0A7J7C817"/>
<evidence type="ECO:0000256" key="1">
    <source>
        <dbReference type="ARBA" id="ARBA00004123"/>
    </source>
</evidence>
<dbReference type="InterPro" id="IPR001005">
    <property type="entry name" value="SANT/Myb"/>
</dbReference>
<feature type="region of interest" description="Disordered" evidence="6">
    <location>
        <begin position="1"/>
        <end position="24"/>
    </location>
</feature>
<feature type="domain" description="Myb-like" evidence="7">
    <location>
        <begin position="55"/>
        <end position="105"/>
    </location>
</feature>
<feature type="domain" description="SANT" evidence="8">
    <location>
        <begin position="58"/>
        <end position="109"/>
    </location>
</feature>
<dbReference type="Proteomes" id="UP000593562">
    <property type="component" value="Unassembled WGS sequence"/>
</dbReference>
<dbReference type="FunCoup" id="A0A7J7C817">
    <property type="interactions" value="55"/>
</dbReference>
<dbReference type="EMBL" id="JAAARO010000020">
    <property type="protein sequence ID" value="KAF5730262.1"/>
    <property type="molecule type" value="Genomic_DNA"/>
</dbReference>
<evidence type="ECO:0000259" key="7">
    <source>
        <dbReference type="PROSITE" id="PS50090"/>
    </source>
</evidence>
<evidence type="ECO:0000256" key="4">
    <source>
        <dbReference type="ARBA" id="ARBA00023163"/>
    </source>
</evidence>
<dbReference type="GO" id="GO:0010468">
    <property type="term" value="P:regulation of gene expression"/>
    <property type="evidence" value="ECO:0007669"/>
    <property type="project" value="UniProtKB-ARBA"/>
</dbReference>
<evidence type="ECO:0000313" key="10">
    <source>
        <dbReference type="EMBL" id="KAF5730262.1"/>
    </source>
</evidence>
<comment type="subcellular location">
    <subcellularLocation>
        <location evidence="1">Nucleus</location>
    </subcellularLocation>
</comment>
<proteinExistence type="predicted"/>